<dbReference type="EMBL" id="JACNMF010000002">
    <property type="protein sequence ID" value="MBC3758510.1"/>
    <property type="molecule type" value="Genomic_DNA"/>
</dbReference>
<reference evidence="2" key="1">
    <citation type="submission" date="2020-08" db="EMBL/GenBank/DDBJ databases">
        <title>Hyunsoonleella sp. strain SJ7 genome sequencing and assembly.</title>
        <authorList>
            <person name="Kim I."/>
        </authorList>
    </citation>
    <scope>NUCLEOTIDE SEQUENCE</scope>
    <source>
        <strain evidence="2">SJ7</strain>
    </source>
</reference>
<feature type="chain" id="PRO_5037414180" description="Outer membrane protein beta-barrel domain-containing protein" evidence="1">
    <location>
        <begin position="23"/>
        <end position="227"/>
    </location>
</feature>
<organism evidence="2 3">
    <name type="scientific">Hyunsoonleella aquatilis</name>
    <dbReference type="NCBI Taxonomy" id="2762758"/>
    <lineage>
        <taxon>Bacteria</taxon>
        <taxon>Pseudomonadati</taxon>
        <taxon>Bacteroidota</taxon>
        <taxon>Flavobacteriia</taxon>
        <taxon>Flavobacteriales</taxon>
        <taxon>Flavobacteriaceae</taxon>
    </lineage>
</organism>
<feature type="signal peptide" evidence="1">
    <location>
        <begin position="1"/>
        <end position="22"/>
    </location>
</feature>
<accession>A0A923KM06</accession>
<sequence length="227" mass="25205">MKKIQLILLVAISLSFVTSSRAQRGNYPVTNGFSIFGGLTQFDISTDNFTTSKANGFLGGISATVDIPLRWYNISFGMQLSENNIDILGRPALVSTQEEFINYKMFAAQVAMLMHIKVVKNHFTIDVGPMVQYNGELEFKDDGQEGYYVQNYIRLSAQEITNISQFNFNGVVGASAGIKNFKLKAQYIYGFTNILNKLEREGLDTLGGDARFKGNQSMLVLGAVVMF</sequence>
<name>A0A923KM06_9FLAO</name>
<keyword evidence="3" id="KW-1185">Reference proteome</keyword>
<evidence type="ECO:0000256" key="1">
    <source>
        <dbReference type="SAM" id="SignalP"/>
    </source>
</evidence>
<evidence type="ECO:0000313" key="2">
    <source>
        <dbReference type="EMBL" id="MBC3758510.1"/>
    </source>
</evidence>
<dbReference type="Proteomes" id="UP000656244">
    <property type="component" value="Unassembled WGS sequence"/>
</dbReference>
<proteinExistence type="predicted"/>
<dbReference type="AlphaFoldDB" id="A0A923KM06"/>
<dbReference type="RefSeq" id="WP_186561450.1">
    <property type="nucleotide sequence ID" value="NZ_JACNMF010000002.1"/>
</dbReference>
<evidence type="ECO:0008006" key="4">
    <source>
        <dbReference type="Google" id="ProtNLM"/>
    </source>
</evidence>
<gene>
    <name evidence="2" type="ORF">H7U19_08850</name>
</gene>
<evidence type="ECO:0000313" key="3">
    <source>
        <dbReference type="Proteomes" id="UP000656244"/>
    </source>
</evidence>
<keyword evidence="1" id="KW-0732">Signal</keyword>
<protein>
    <recommendedName>
        <fullName evidence="4">Outer membrane protein beta-barrel domain-containing protein</fullName>
    </recommendedName>
</protein>
<comment type="caution">
    <text evidence="2">The sequence shown here is derived from an EMBL/GenBank/DDBJ whole genome shotgun (WGS) entry which is preliminary data.</text>
</comment>